<dbReference type="GO" id="GO:0003824">
    <property type="term" value="F:catalytic activity"/>
    <property type="evidence" value="ECO:0007669"/>
    <property type="project" value="InterPro"/>
</dbReference>
<dbReference type="Pfam" id="PF01230">
    <property type="entry name" value="HIT"/>
    <property type="match status" value="1"/>
</dbReference>
<evidence type="ECO:0000313" key="2">
    <source>
        <dbReference type="EMBL" id="GGI81258.1"/>
    </source>
</evidence>
<accession>A0A917JS63</accession>
<comment type="caution">
    <text evidence="2">The sequence shown here is derived from an EMBL/GenBank/DDBJ whole genome shotgun (WGS) entry which is preliminary data.</text>
</comment>
<dbReference type="AlphaFoldDB" id="A0A917JS63"/>
<dbReference type="Proteomes" id="UP000613743">
    <property type="component" value="Unassembled WGS sequence"/>
</dbReference>
<dbReference type="SUPFAM" id="SSF54197">
    <property type="entry name" value="HIT-like"/>
    <property type="match status" value="1"/>
</dbReference>
<dbReference type="EMBL" id="BMPZ01000004">
    <property type="protein sequence ID" value="GGI81258.1"/>
    <property type="molecule type" value="Genomic_DNA"/>
</dbReference>
<keyword evidence="3" id="KW-1185">Reference proteome</keyword>
<gene>
    <name evidence="2" type="ORF">GCM10009332_18240</name>
</gene>
<name>A0A917JS63_9GAMM</name>
<dbReference type="InterPro" id="IPR036265">
    <property type="entry name" value="HIT-like_sf"/>
</dbReference>
<sequence>MLQETLTKFGYPNSLIMSFKYWHVLQRPAQPTLGSLILICRENVTQYSDVSEGAMIEQRQVIKMIESVLGQGFNYSKINYLMLMMVDPAVHFHVIPRYETSVDFAGESYGDQYWPKPPNLAHDLKLSDSAKALLLAKLKQDFSSYSNEN</sequence>
<dbReference type="Gene3D" id="3.30.428.10">
    <property type="entry name" value="HIT-like"/>
    <property type="match status" value="1"/>
</dbReference>
<organism evidence="2 3">
    <name type="scientific">Shewanella gelidii</name>
    <dbReference type="NCBI Taxonomy" id="1642821"/>
    <lineage>
        <taxon>Bacteria</taxon>
        <taxon>Pseudomonadati</taxon>
        <taxon>Pseudomonadota</taxon>
        <taxon>Gammaproteobacteria</taxon>
        <taxon>Alteromonadales</taxon>
        <taxon>Shewanellaceae</taxon>
        <taxon>Shewanella</taxon>
    </lineage>
</organism>
<dbReference type="RefSeq" id="WP_188920091.1">
    <property type="nucleotide sequence ID" value="NZ_BMPZ01000004.1"/>
</dbReference>
<feature type="domain" description="HIT" evidence="1">
    <location>
        <begin position="30"/>
        <end position="99"/>
    </location>
</feature>
<evidence type="ECO:0000313" key="3">
    <source>
        <dbReference type="Proteomes" id="UP000613743"/>
    </source>
</evidence>
<protein>
    <submittedName>
        <fullName evidence="2">HIT family protein</fullName>
    </submittedName>
</protein>
<reference evidence="2" key="2">
    <citation type="submission" date="2020-09" db="EMBL/GenBank/DDBJ databases">
        <authorList>
            <person name="Sun Q."/>
            <person name="Ohkuma M."/>
        </authorList>
    </citation>
    <scope>NUCLEOTIDE SEQUENCE</scope>
    <source>
        <strain evidence="2">JCM 30804</strain>
    </source>
</reference>
<evidence type="ECO:0000259" key="1">
    <source>
        <dbReference type="Pfam" id="PF01230"/>
    </source>
</evidence>
<proteinExistence type="predicted"/>
<reference evidence="2" key="1">
    <citation type="journal article" date="2014" name="Int. J. Syst. Evol. Microbiol.">
        <title>Complete genome sequence of Corynebacterium casei LMG S-19264T (=DSM 44701T), isolated from a smear-ripened cheese.</title>
        <authorList>
            <consortium name="US DOE Joint Genome Institute (JGI-PGF)"/>
            <person name="Walter F."/>
            <person name="Albersmeier A."/>
            <person name="Kalinowski J."/>
            <person name="Ruckert C."/>
        </authorList>
    </citation>
    <scope>NUCLEOTIDE SEQUENCE</scope>
    <source>
        <strain evidence="2">JCM 30804</strain>
    </source>
</reference>
<dbReference type="InterPro" id="IPR011146">
    <property type="entry name" value="HIT-like"/>
</dbReference>